<dbReference type="InterPro" id="IPR011200">
    <property type="entry name" value="UCP012608"/>
</dbReference>
<reference evidence="3" key="1">
    <citation type="journal article" date="2019" name="Int. J. Syst. Evol. Microbiol.">
        <title>The Global Catalogue of Microorganisms (GCM) 10K type strain sequencing project: providing services to taxonomists for standard genome sequencing and annotation.</title>
        <authorList>
            <consortium name="The Broad Institute Genomics Platform"/>
            <consortium name="The Broad Institute Genome Sequencing Center for Infectious Disease"/>
            <person name="Wu L."/>
            <person name="Ma J."/>
        </authorList>
    </citation>
    <scope>NUCLEOTIDE SEQUENCE [LARGE SCALE GENOMIC DNA]</scope>
    <source>
        <strain evidence="3">KLKA75</strain>
    </source>
</reference>
<feature type="region of interest" description="Disordered" evidence="1">
    <location>
        <begin position="82"/>
        <end position="103"/>
    </location>
</feature>
<evidence type="ECO:0000256" key="1">
    <source>
        <dbReference type="SAM" id="MobiDB-lite"/>
    </source>
</evidence>
<feature type="region of interest" description="Disordered" evidence="1">
    <location>
        <begin position="142"/>
        <end position="164"/>
    </location>
</feature>
<keyword evidence="3" id="KW-1185">Reference proteome</keyword>
<comment type="caution">
    <text evidence="2">The sequence shown here is derived from an EMBL/GenBank/DDBJ whole genome shotgun (WGS) entry which is preliminary data.</text>
</comment>
<protein>
    <submittedName>
        <fullName evidence="2">DUF2332 domain-containing protein</fullName>
    </submittedName>
</protein>
<dbReference type="RefSeq" id="WP_378254052.1">
    <property type="nucleotide sequence ID" value="NZ_JBHSIT010000003.1"/>
</dbReference>
<evidence type="ECO:0000313" key="3">
    <source>
        <dbReference type="Proteomes" id="UP001595872"/>
    </source>
</evidence>
<name>A0ABV9TX74_9ACTN</name>
<accession>A0ABV9TX74</accession>
<feature type="compositionally biased region" description="Low complexity" evidence="1">
    <location>
        <begin position="82"/>
        <end position="101"/>
    </location>
</feature>
<dbReference type="Pfam" id="PF10094">
    <property type="entry name" value="DUF2332"/>
    <property type="match status" value="2"/>
</dbReference>
<dbReference type="EMBL" id="JBHSIT010000003">
    <property type="protein sequence ID" value="MFC4907890.1"/>
    <property type="molecule type" value="Genomic_DNA"/>
</dbReference>
<organism evidence="2 3">
    <name type="scientific">Actinomadura gamaensis</name>
    <dbReference type="NCBI Taxonomy" id="1763541"/>
    <lineage>
        <taxon>Bacteria</taxon>
        <taxon>Bacillati</taxon>
        <taxon>Actinomycetota</taxon>
        <taxon>Actinomycetes</taxon>
        <taxon>Streptosporangiales</taxon>
        <taxon>Thermomonosporaceae</taxon>
        <taxon>Actinomadura</taxon>
    </lineage>
</organism>
<proteinExistence type="predicted"/>
<feature type="compositionally biased region" description="Low complexity" evidence="1">
    <location>
        <begin position="142"/>
        <end position="157"/>
    </location>
</feature>
<dbReference type="Proteomes" id="UP001595872">
    <property type="component" value="Unassembled WGS sequence"/>
</dbReference>
<evidence type="ECO:0000313" key="2">
    <source>
        <dbReference type="EMBL" id="MFC4907890.1"/>
    </source>
</evidence>
<sequence>MTTAIRDALLAQALTCEHGGSPMYAELLRRAADEPDGPIAAVLSDGPDAGRCLRLLGAVHRLVLEGRAPDLAAHYPTAATTPTNALATSAPPPTTGAGTTRHATDVSTAGDAANTNAAMSGAIASPTTTNTNTNTTSVSAARAATGANTTTGATTAGAAGGGTADPLDAWPAFRALLAERPDEVRAAMAGAPQTNEVGRAAPLVGGLLSIMAAIGERPVRLLEVGASAGLNLRADHYRYESGGLGFGPADSPVVLRDAWLGSPPPLTGGLSIVERRGCDLAPVDPVADAVRLLSFVWPDQHERVARLRGALEIAARVPATVVQADAATFLADLEPRPDVVTVVWHSLMWQYLSPAEQAQVTASIERAGSLATPDAPVAHLYLEQANDADFHSLPVLTLRLWPHHGGERRILADTPHHGVPATWR</sequence>
<gene>
    <name evidence="2" type="ORF">ACFPCY_11210</name>
</gene>